<evidence type="ECO:0000256" key="3">
    <source>
        <dbReference type="ARBA" id="ARBA00022801"/>
    </source>
</evidence>
<comment type="catalytic activity">
    <reaction evidence="6">
        <text>a 1,2-diacyl-sn-glycero-3-phosphocholine + H2O = a 1-acyl-sn-glycero-3-phosphocholine + a fatty acid + H(+)</text>
        <dbReference type="Rhea" id="RHEA:15801"/>
        <dbReference type="ChEBI" id="CHEBI:15377"/>
        <dbReference type="ChEBI" id="CHEBI:15378"/>
        <dbReference type="ChEBI" id="CHEBI:28868"/>
        <dbReference type="ChEBI" id="CHEBI:57643"/>
        <dbReference type="ChEBI" id="CHEBI:58168"/>
        <dbReference type="EC" id="3.1.1.4"/>
    </reaction>
    <physiologicalReaction direction="left-to-right" evidence="6">
        <dbReference type="Rhea" id="RHEA:15802"/>
    </physiologicalReaction>
</comment>
<dbReference type="EnsemblMetazoa" id="CapteT119148">
    <property type="protein sequence ID" value="CapteP119148"/>
    <property type="gene ID" value="CapteG119148"/>
</dbReference>
<evidence type="ECO:0000256" key="5">
    <source>
        <dbReference type="ARBA" id="ARBA00023098"/>
    </source>
</evidence>
<reference evidence="11" key="3">
    <citation type="submission" date="2015-06" db="UniProtKB">
        <authorList>
            <consortium name="EnsemblMetazoa"/>
        </authorList>
    </citation>
    <scope>IDENTIFICATION</scope>
</reference>
<evidence type="ECO:0000256" key="1">
    <source>
        <dbReference type="ARBA" id="ARBA00013278"/>
    </source>
</evidence>
<keyword evidence="4 7" id="KW-0040">ANK repeat</keyword>
<comment type="caution">
    <text evidence="8">Lacks conserved residue(s) required for the propagation of feature annotation.</text>
</comment>
<dbReference type="OMA" id="ARCNILG"/>
<dbReference type="FunCoup" id="R7V9E4">
    <property type="interactions" value="1118"/>
</dbReference>
<proteinExistence type="predicted"/>
<keyword evidence="3 8" id="KW-0378">Hydrolase</keyword>
<evidence type="ECO:0000256" key="7">
    <source>
        <dbReference type="PROSITE-ProRule" id="PRU00023"/>
    </source>
</evidence>
<name>R7V9E4_CAPTE</name>
<keyword evidence="5 8" id="KW-0443">Lipid metabolism</keyword>
<organism evidence="10">
    <name type="scientific">Capitella teleta</name>
    <name type="common">Polychaete worm</name>
    <dbReference type="NCBI Taxonomy" id="283909"/>
    <lineage>
        <taxon>Eukaryota</taxon>
        <taxon>Metazoa</taxon>
        <taxon>Spiralia</taxon>
        <taxon>Lophotrochozoa</taxon>
        <taxon>Annelida</taxon>
        <taxon>Polychaeta</taxon>
        <taxon>Sedentaria</taxon>
        <taxon>Scolecida</taxon>
        <taxon>Capitellidae</taxon>
        <taxon>Capitella</taxon>
    </lineage>
</organism>
<dbReference type="GO" id="GO:2000304">
    <property type="term" value="P:positive regulation of ceramide biosynthetic process"/>
    <property type="evidence" value="ECO:0007669"/>
    <property type="project" value="TreeGrafter"/>
</dbReference>
<feature type="active site" description="Nucleophile" evidence="8">
    <location>
        <position position="462"/>
    </location>
</feature>
<dbReference type="PROSITE" id="PS51635">
    <property type="entry name" value="PNPLA"/>
    <property type="match status" value="1"/>
</dbReference>
<dbReference type="InterPro" id="IPR036770">
    <property type="entry name" value="Ankyrin_rpt-contain_sf"/>
</dbReference>
<dbReference type="PANTHER" id="PTHR24139">
    <property type="entry name" value="CALCIUM-INDEPENDENT PHOSPHOLIPASE A2"/>
    <property type="match status" value="1"/>
</dbReference>
<feature type="short sequence motif" description="GXSXG" evidence="8">
    <location>
        <begin position="460"/>
        <end position="464"/>
    </location>
</feature>
<evidence type="ECO:0000256" key="2">
    <source>
        <dbReference type="ARBA" id="ARBA00022737"/>
    </source>
</evidence>
<dbReference type="InterPro" id="IPR002641">
    <property type="entry name" value="PNPLA_dom"/>
</dbReference>
<evidence type="ECO:0000256" key="6">
    <source>
        <dbReference type="ARBA" id="ARBA00023422"/>
    </source>
</evidence>
<gene>
    <name evidence="10" type="ORF">CAPTEDRAFT_119148</name>
</gene>
<dbReference type="STRING" id="283909.R7V9E4"/>
<dbReference type="SMART" id="SM00248">
    <property type="entry name" value="ANK"/>
    <property type="match status" value="6"/>
</dbReference>
<reference evidence="10 12" key="2">
    <citation type="journal article" date="2013" name="Nature">
        <title>Insights into bilaterian evolution from three spiralian genomes.</title>
        <authorList>
            <person name="Simakov O."/>
            <person name="Marletaz F."/>
            <person name="Cho S.J."/>
            <person name="Edsinger-Gonzales E."/>
            <person name="Havlak P."/>
            <person name="Hellsten U."/>
            <person name="Kuo D.H."/>
            <person name="Larsson T."/>
            <person name="Lv J."/>
            <person name="Arendt D."/>
            <person name="Savage R."/>
            <person name="Osoegawa K."/>
            <person name="de Jong P."/>
            <person name="Grimwood J."/>
            <person name="Chapman J.A."/>
            <person name="Shapiro H."/>
            <person name="Aerts A."/>
            <person name="Otillar R.P."/>
            <person name="Terry A.Y."/>
            <person name="Boore J.L."/>
            <person name="Grigoriev I.V."/>
            <person name="Lindberg D.R."/>
            <person name="Seaver E.C."/>
            <person name="Weisblat D.A."/>
            <person name="Putnam N.H."/>
            <person name="Rokhsar D.S."/>
        </authorList>
    </citation>
    <scope>NUCLEOTIDE SEQUENCE</scope>
    <source>
        <strain evidence="10 12">I ESC-2004</strain>
    </source>
</reference>
<feature type="short sequence motif" description="DGA/G" evidence="8">
    <location>
        <begin position="592"/>
        <end position="594"/>
    </location>
</feature>
<reference evidence="12" key="1">
    <citation type="submission" date="2012-12" db="EMBL/GenBank/DDBJ databases">
        <authorList>
            <person name="Hellsten U."/>
            <person name="Grimwood J."/>
            <person name="Chapman J.A."/>
            <person name="Shapiro H."/>
            <person name="Aerts A."/>
            <person name="Otillar R.P."/>
            <person name="Terry A.Y."/>
            <person name="Boore J.L."/>
            <person name="Simakov O."/>
            <person name="Marletaz F."/>
            <person name="Cho S.-J."/>
            <person name="Edsinger-Gonzales E."/>
            <person name="Havlak P."/>
            <person name="Kuo D.-H."/>
            <person name="Larsson T."/>
            <person name="Lv J."/>
            <person name="Arendt D."/>
            <person name="Savage R."/>
            <person name="Osoegawa K."/>
            <person name="de Jong P."/>
            <person name="Lindberg D.R."/>
            <person name="Seaver E.C."/>
            <person name="Weisblat D.A."/>
            <person name="Putnam N.H."/>
            <person name="Grigoriev I.V."/>
            <person name="Rokhsar D.S."/>
        </authorList>
    </citation>
    <scope>NUCLEOTIDE SEQUENCE</scope>
    <source>
        <strain evidence="12">I ESC-2004</strain>
    </source>
</reference>
<dbReference type="Gene3D" id="3.40.1090.10">
    <property type="entry name" value="Cytosolic phospholipase A2 catalytic domain"/>
    <property type="match status" value="1"/>
</dbReference>
<dbReference type="InterPro" id="IPR047148">
    <property type="entry name" value="PLPL9"/>
</dbReference>
<feature type="active site" description="Proton acceptor" evidence="8">
    <location>
        <position position="592"/>
    </location>
</feature>
<dbReference type="PANTHER" id="PTHR24139:SF34">
    <property type="entry name" value="85_88 KDA CALCIUM-INDEPENDENT PHOSPHOLIPASE A2"/>
    <property type="match status" value="1"/>
</dbReference>
<feature type="repeat" description="ANK" evidence="7">
    <location>
        <begin position="364"/>
        <end position="396"/>
    </location>
</feature>
<dbReference type="AlphaFoldDB" id="R7V9E4"/>
<dbReference type="SUPFAM" id="SSF48403">
    <property type="entry name" value="Ankyrin repeat"/>
    <property type="match status" value="1"/>
</dbReference>
<evidence type="ECO:0000256" key="8">
    <source>
        <dbReference type="PROSITE-ProRule" id="PRU01161"/>
    </source>
</evidence>
<feature type="repeat" description="ANK" evidence="7">
    <location>
        <begin position="331"/>
        <end position="363"/>
    </location>
</feature>
<dbReference type="OrthoDB" id="10021675at2759"/>
<evidence type="ECO:0000313" key="10">
    <source>
        <dbReference type="EMBL" id="ELU12365.1"/>
    </source>
</evidence>
<keyword evidence="8" id="KW-0442">Lipid degradation</keyword>
<dbReference type="GO" id="GO:0016042">
    <property type="term" value="P:lipid catabolic process"/>
    <property type="evidence" value="ECO:0007669"/>
    <property type="project" value="UniProtKB-UniRule"/>
</dbReference>
<evidence type="ECO:0000313" key="11">
    <source>
        <dbReference type="EnsemblMetazoa" id="CapteP119148"/>
    </source>
</evidence>
<evidence type="ECO:0000313" key="12">
    <source>
        <dbReference type="Proteomes" id="UP000014760"/>
    </source>
</evidence>
<dbReference type="InterPro" id="IPR002110">
    <property type="entry name" value="Ankyrin_rpt"/>
</dbReference>
<sequence>MAFLKSLSSAVGDLVRKATGPTDPYQVNEISLQSISRCTILSVQGSVTLLKDGSAYVAIVKVPGNKIFRFASHYIKSVLTLLLCPSLFRLASENEATTFFSNVSYKLEPLLQSTKYFNSREGLEKFSNSLREHPTWTCAHLAAFLGCHECFRHESVKQMADTLDETLQTSPVQLAVESEDLETIQELLIAGVNLTLADHEGNNVFHYAAKAKNPTITQYLASRDPSAINQLNLFGESALHIACLHYQHENAEQLLRWGAQSQLTMSHRFPIHCAMKVASVQCIQVLCHWSKEQMHVADSRYGGTPMHWARSKECINVLADLGCNLEAPNTEGETALHIMIKRNRLECVMALLSRGARAEAKGCHDNSTLHMAIEVGNADMLQALIVFGADINSTNKFKASPRHAASCCVGRTRSAMIHLLHCILCLDGGGIRVLVLIQILLALERVVGRPVRNCFDWIGGTSTGGILALAIVHGKSMRYAQGLYFRLKDEVFTGSRPYNSEPLEKFMKREFGPNTRMTEVEYPKVIVTGVLGDRSPAELHMFRNYERPGEDFLHPTDMFEPVPRPTDQHVWRAARCSGAAPTYFRAFGNFLDGGLIANNPTLDVMTEVHEYNMALKATGKGDTGRPMHVVVSLGTGRTTPKKVAICDVYRPEGLFDIAKVTIGAKNLSQLLMDQITMADGRPVERARAWCSMIGVPYVRICPQLSADIPLDCSEDAVLVNMLWETQCYLHKHHDRLARLAALLWP</sequence>
<evidence type="ECO:0000259" key="9">
    <source>
        <dbReference type="PROSITE" id="PS51635"/>
    </source>
</evidence>
<dbReference type="Pfam" id="PF01734">
    <property type="entry name" value="Patatin"/>
    <property type="match status" value="1"/>
</dbReference>
<keyword evidence="2" id="KW-0677">Repeat</keyword>
<dbReference type="SUPFAM" id="SSF52151">
    <property type="entry name" value="FabD/lysophospholipase-like"/>
    <property type="match status" value="1"/>
</dbReference>
<dbReference type="PROSITE" id="PS50088">
    <property type="entry name" value="ANK_REPEAT"/>
    <property type="match status" value="2"/>
</dbReference>
<dbReference type="GO" id="GO:0005739">
    <property type="term" value="C:mitochondrion"/>
    <property type="evidence" value="ECO:0007669"/>
    <property type="project" value="TreeGrafter"/>
</dbReference>
<dbReference type="PROSITE" id="PS50297">
    <property type="entry name" value="ANK_REP_REGION"/>
    <property type="match status" value="2"/>
</dbReference>
<dbReference type="GO" id="GO:0047499">
    <property type="term" value="F:calcium-independent phospholipase A2 activity"/>
    <property type="evidence" value="ECO:0007669"/>
    <property type="project" value="InterPro"/>
</dbReference>
<dbReference type="GO" id="GO:0052816">
    <property type="term" value="F:long-chain fatty acyl-CoA hydrolase activity"/>
    <property type="evidence" value="ECO:0007669"/>
    <property type="project" value="TreeGrafter"/>
</dbReference>
<dbReference type="EMBL" id="KB296031">
    <property type="protein sequence ID" value="ELU12365.1"/>
    <property type="molecule type" value="Genomic_DNA"/>
</dbReference>
<evidence type="ECO:0000256" key="4">
    <source>
        <dbReference type="ARBA" id="ARBA00023043"/>
    </source>
</evidence>
<dbReference type="CDD" id="cd07212">
    <property type="entry name" value="Pat_PNPLA9"/>
    <property type="match status" value="1"/>
</dbReference>
<dbReference type="EMBL" id="AMQN01019624">
    <property type="status" value="NOT_ANNOTATED_CDS"/>
    <property type="molecule type" value="Genomic_DNA"/>
</dbReference>
<dbReference type="HOGENOM" id="CLU_010817_0_0_1"/>
<dbReference type="Proteomes" id="UP000014760">
    <property type="component" value="Unassembled WGS sequence"/>
</dbReference>
<dbReference type="Gene3D" id="1.25.40.20">
    <property type="entry name" value="Ankyrin repeat-containing domain"/>
    <property type="match status" value="1"/>
</dbReference>
<keyword evidence="12" id="KW-1185">Reference proteome</keyword>
<protein>
    <recommendedName>
        <fullName evidence="1">phospholipase A2</fullName>
        <ecNumber evidence="1">3.1.1.4</ecNumber>
    </recommendedName>
</protein>
<accession>R7V9E4</accession>
<dbReference type="Pfam" id="PF12796">
    <property type="entry name" value="Ank_2"/>
    <property type="match status" value="2"/>
</dbReference>
<dbReference type="EC" id="3.1.1.4" evidence="1"/>
<dbReference type="InterPro" id="IPR016035">
    <property type="entry name" value="Acyl_Trfase/lysoPLipase"/>
</dbReference>
<feature type="domain" description="PNPLA" evidence="9">
    <location>
        <begin position="424"/>
        <end position="605"/>
    </location>
</feature>